<dbReference type="AlphaFoldDB" id="A0A1X7THT9"/>
<dbReference type="EnsemblMetazoa" id="Aqu2.1.14200_001">
    <property type="protein sequence ID" value="Aqu2.1.14200_001"/>
    <property type="gene ID" value="Aqu2.1.14200"/>
</dbReference>
<reference evidence="1" key="1">
    <citation type="submission" date="2017-05" db="UniProtKB">
        <authorList>
            <consortium name="EnsemblMetazoa"/>
        </authorList>
    </citation>
    <scope>IDENTIFICATION</scope>
</reference>
<dbReference type="PANTHER" id="PTHR47526">
    <property type="entry name" value="ATP-DEPENDENT DNA HELICASE"/>
    <property type="match status" value="1"/>
</dbReference>
<dbReference type="InParanoid" id="A0A1X7THT9"/>
<proteinExistence type="predicted"/>
<accession>A0A1X7THT9</accession>
<evidence type="ECO:0000313" key="1">
    <source>
        <dbReference type="EnsemblMetazoa" id="Aqu2.1.14200_001"/>
    </source>
</evidence>
<name>A0A1X7THT9_AMPQE</name>
<organism evidence="1">
    <name type="scientific">Amphimedon queenslandica</name>
    <name type="common">Sponge</name>
    <dbReference type="NCBI Taxonomy" id="400682"/>
    <lineage>
        <taxon>Eukaryota</taxon>
        <taxon>Metazoa</taxon>
        <taxon>Porifera</taxon>
        <taxon>Demospongiae</taxon>
        <taxon>Heteroscleromorpha</taxon>
        <taxon>Haplosclerida</taxon>
        <taxon>Niphatidae</taxon>
        <taxon>Amphimedon</taxon>
    </lineage>
</organism>
<sequence length="83" mass="9828">MVLLSEYAASLPPAEKSRYINKLERCRMEKDPYVVQDDWHTECDRLPDLAWHDITSYMVCTPSPYTKESIKASYWHAIKITYK</sequence>
<protein>
    <submittedName>
        <fullName evidence="1">Uncharacterized protein</fullName>
    </submittedName>
</protein>